<evidence type="ECO:0000256" key="3">
    <source>
        <dbReference type="ARBA" id="ARBA00022801"/>
    </source>
</evidence>
<dbReference type="Pfam" id="PF02633">
    <property type="entry name" value="Creatininase"/>
    <property type="match status" value="1"/>
</dbReference>
<sequence length="241" mass="26348">MYMEQITMDEFAAEIKRGRIVVLPIGATEEHGPHLPLGTDTIQIESVVEGALKEKKFLVAPTVRYGICSSTRNFPGTLTISCELLERLVSELLLELERNAVKKIIMISGHAGADHMAAMRVAAKKFVRNSCIKVVVASIADLVLSSKENSVLSKFPAGDKHAGFIETSCMLYLNSDLVRKNKIPEKSIPQFPDPLIISDAEKYFPSGVMGDPTGSSADDGRAIIALAVKSFVKLIAWFEKQ</sequence>
<dbReference type="InterPro" id="IPR003785">
    <property type="entry name" value="Creatininase/forma_Hydrolase"/>
</dbReference>
<keyword evidence="3" id="KW-0378">Hydrolase</keyword>
<evidence type="ECO:0008006" key="8">
    <source>
        <dbReference type="Google" id="ProtNLM"/>
    </source>
</evidence>
<protein>
    <recommendedName>
        <fullName evidence="8">Creatinine amidohydrolase</fullName>
    </recommendedName>
</protein>
<evidence type="ECO:0000313" key="7">
    <source>
        <dbReference type="Proteomes" id="UP000178526"/>
    </source>
</evidence>
<evidence type="ECO:0000256" key="1">
    <source>
        <dbReference type="ARBA" id="ARBA00001947"/>
    </source>
</evidence>
<dbReference type="EMBL" id="MGDB01000032">
    <property type="protein sequence ID" value="OGL42682.1"/>
    <property type="molecule type" value="Genomic_DNA"/>
</dbReference>
<organism evidence="6 7">
    <name type="scientific">Candidatus Schekmanbacteria bacterium GWA2_38_11</name>
    <dbReference type="NCBI Taxonomy" id="1817876"/>
    <lineage>
        <taxon>Bacteria</taxon>
        <taxon>Candidatus Schekmaniibacteriota</taxon>
    </lineage>
</organism>
<comment type="cofactor">
    <cofactor evidence="1">
        <name>Zn(2+)</name>
        <dbReference type="ChEBI" id="CHEBI:29105"/>
    </cofactor>
</comment>
<keyword evidence="4" id="KW-0862">Zinc</keyword>
<dbReference type="InterPro" id="IPR024087">
    <property type="entry name" value="Creatininase-like_sf"/>
</dbReference>
<comment type="caution">
    <text evidence="6">The sequence shown here is derived from an EMBL/GenBank/DDBJ whole genome shotgun (WGS) entry which is preliminary data.</text>
</comment>
<dbReference type="PANTHER" id="PTHR35005:SF1">
    <property type="entry name" value="2-AMINO-5-FORMYLAMINO-6-RIBOSYLAMINOPYRIMIDIN-4(3H)-ONE 5'-MONOPHOSPHATE DEFORMYLASE"/>
    <property type="match status" value="1"/>
</dbReference>
<dbReference type="PANTHER" id="PTHR35005">
    <property type="entry name" value="3-DEHYDRO-SCYLLO-INOSOSE HYDROLASE"/>
    <property type="match status" value="1"/>
</dbReference>
<evidence type="ECO:0000313" key="6">
    <source>
        <dbReference type="EMBL" id="OGL42682.1"/>
    </source>
</evidence>
<proteinExistence type="inferred from homology"/>
<dbReference type="Proteomes" id="UP000178526">
    <property type="component" value="Unassembled WGS sequence"/>
</dbReference>
<comment type="similarity">
    <text evidence="5">Belongs to the creatininase superfamily.</text>
</comment>
<evidence type="ECO:0000256" key="2">
    <source>
        <dbReference type="ARBA" id="ARBA00022723"/>
    </source>
</evidence>
<keyword evidence="2" id="KW-0479">Metal-binding</keyword>
<accession>A0A1F7RM91</accession>
<name>A0A1F7RM91_9BACT</name>
<evidence type="ECO:0000256" key="4">
    <source>
        <dbReference type="ARBA" id="ARBA00022833"/>
    </source>
</evidence>
<reference evidence="6 7" key="1">
    <citation type="journal article" date="2016" name="Nat. Commun.">
        <title>Thousands of microbial genomes shed light on interconnected biogeochemical processes in an aquifer system.</title>
        <authorList>
            <person name="Anantharaman K."/>
            <person name="Brown C.T."/>
            <person name="Hug L.A."/>
            <person name="Sharon I."/>
            <person name="Castelle C.J."/>
            <person name="Probst A.J."/>
            <person name="Thomas B.C."/>
            <person name="Singh A."/>
            <person name="Wilkins M.J."/>
            <person name="Karaoz U."/>
            <person name="Brodie E.L."/>
            <person name="Williams K.H."/>
            <person name="Hubbard S.S."/>
            <person name="Banfield J.F."/>
        </authorList>
    </citation>
    <scope>NUCLEOTIDE SEQUENCE [LARGE SCALE GENOMIC DNA]</scope>
</reference>
<dbReference type="AlphaFoldDB" id="A0A1F7RM91"/>
<evidence type="ECO:0000256" key="5">
    <source>
        <dbReference type="ARBA" id="ARBA00024029"/>
    </source>
</evidence>
<dbReference type="GO" id="GO:0009231">
    <property type="term" value="P:riboflavin biosynthetic process"/>
    <property type="evidence" value="ECO:0007669"/>
    <property type="project" value="TreeGrafter"/>
</dbReference>
<dbReference type="SUPFAM" id="SSF102215">
    <property type="entry name" value="Creatininase"/>
    <property type="match status" value="1"/>
</dbReference>
<dbReference type="GO" id="GO:0046872">
    <property type="term" value="F:metal ion binding"/>
    <property type="evidence" value="ECO:0007669"/>
    <property type="project" value="UniProtKB-KW"/>
</dbReference>
<dbReference type="GO" id="GO:0016811">
    <property type="term" value="F:hydrolase activity, acting on carbon-nitrogen (but not peptide) bonds, in linear amides"/>
    <property type="evidence" value="ECO:0007669"/>
    <property type="project" value="TreeGrafter"/>
</dbReference>
<gene>
    <name evidence="6" type="ORF">A2042_09480</name>
</gene>
<dbReference type="Gene3D" id="3.40.50.10310">
    <property type="entry name" value="Creatininase"/>
    <property type="match status" value="1"/>
</dbReference>